<dbReference type="Proteomes" id="UP000245086">
    <property type="component" value="Unassembled WGS sequence"/>
</dbReference>
<dbReference type="InterPro" id="IPR007973">
    <property type="entry name" value="Pilus_assembly_TraE"/>
</dbReference>
<evidence type="ECO:0000313" key="3">
    <source>
        <dbReference type="EMBL" id="GBF59087.1"/>
    </source>
</evidence>
<sequence length="206" mass="22778">MATVLDLQRQVRGLNNRVVLLGVICAIQVATILVISTMVKFGQPERILVPTLPADVYLGGSRPSEQYLEFLTRDVAQLYLNRHPNNTSYFRDGVLRVVDPARQGEFRAAMDEVEARSVQSQAATTFFPQDIFVDPSKNYSEVGGILETYIGAQKVQSQQKRYKLFWVRRGQAVFLDSISETTDADAPGAKAQFSDDATTAAKGGSQ</sequence>
<proteinExistence type="predicted"/>
<keyword evidence="2" id="KW-0472">Membrane</keyword>
<dbReference type="EMBL" id="BFBR01000010">
    <property type="protein sequence ID" value="GBF59087.1"/>
    <property type="molecule type" value="Genomic_DNA"/>
</dbReference>
<evidence type="ECO:0000256" key="1">
    <source>
        <dbReference type="SAM" id="MobiDB-lite"/>
    </source>
</evidence>
<dbReference type="RefSeq" id="WP_108985953.1">
    <property type="nucleotide sequence ID" value="NZ_BFBR01000010.1"/>
</dbReference>
<dbReference type="AlphaFoldDB" id="A0A2P2EDE9"/>
<accession>A0A2P2EDE9</accession>
<evidence type="ECO:0000313" key="4">
    <source>
        <dbReference type="Proteomes" id="UP000245086"/>
    </source>
</evidence>
<evidence type="ECO:0008006" key="5">
    <source>
        <dbReference type="Google" id="ProtNLM"/>
    </source>
</evidence>
<evidence type="ECO:0000256" key="2">
    <source>
        <dbReference type="SAM" id="Phobius"/>
    </source>
</evidence>
<keyword evidence="2" id="KW-0812">Transmembrane</keyword>
<keyword evidence="2" id="KW-1133">Transmembrane helix</keyword>
<feature type="region of interest" description="Disordered" evidence="1">
    <location>
        <begin position="183"/>
        <end position="206"/>
    </location>
</feature>
<name>A0A2P2EDE9_9PROT</name>
<organism evidence="3 4">
    <name type="scientific">Candidatus Phycosocius bacilliformis</name>
    <dbReference type="NCBI Taxonomy" id="1445552"/>
    <lineage>
        <taxon>Bacteria</taxon>
        <taxon>Pseudomonadati</taxon>
        <taxon>Pseudomonadota</taxon>
        <taxon>Alphaproteobacteria</taxon>
        <taxon>Caulobacterales</taxon>
        <taxon>Caulobacterales incertae sedis</taxon>
        <taxon>Candidatus Phycosocius</taxon>
    </lineage>
</organism>
<gene>
    <name evidence="3" type="ORF">PbB2_02779</name>
</gene>
<comment type="caution">
    <text evidence="3">The sequence shown here is derived from an EMBL/GenBank/DDBJ whole genome shotgun (WGS) entry which is preliminary data.</text>
</comment>
<keyword evidence="4" id="KW-1185">Reference proteome</keyword>
<dbReference type="Pfam" id="PF05309">
    <property type="entry name" value="TraE"/>
    <property type="match status" value="1"/>
</dbReference>
<dbReference type="OrthoDB" id="7405099at2"/>
<feature type="transmembrane region" description="Helical" evidence="2">
    <location>
        <begin position="18"/>
        <end position="39"/>
    </location>
</feature>
<protein>
    <recommendedName>
        <fullName evidence="5">Type IV conjugative transfer system protein TraE</fullName>
    </recommendedName>
</protein>
<reference evidence="3 4" key="1">
    <citation type="journal article" date="2018" name="Genome Announc.">
        <title>Draft Genome Sequence of "Candidatus Phycosocius bacilliformis," an Alphaproteobacterial Ectosymbiont of the Hydrocarbon-Producing Green Alga Botryococcus braunii.</title>
        <authorList>
            <person name="Tanabe Y."/>
            <person name="Yamaguchi H."/>
            <person name="Watanabe M.M."/>
        </authorList>
    </citation>
    <scope>NUCLEOTIDE SEQUENCE [LARGE SCALE GENOMIC DNA]</scope>
    <source>
        <strain evidence="3 4">BOTRYCO-2</strain>
    </source>
</reference>